<evidence type="ECO:0000256" key="2">
    <source>
        <dbReference type="ARBA" id="ARBA00004496"/>
    </source>
</evidence>
<gene>
    <name evidence="12" type="ORF">AWRI3580_g3479</name>
</gene>
<evidence type="ECO:0000256" key="6">
    <source>
        <dbReference type="ARBA" id="ARBA00022679"/>
    </source>
</evidence>
<dbReference type="PANTHER" id="PTHR12734">
    <property type="entry name" value="METHYLTRANSFERASE-RELATED"/>
    <property type="match status" value="1"/>
</dbReference>
<evidence type="ECO:0000256" key="8">
    <source>
        <dbReference type="ARBA" id="ARBA00023242"/>
    </source>
</evidence>
<reference evidence="13" key="1">
    <citation type="journal article" date="2016" name="Genome Announc.">
        <title>Genome sequences of three species of Hanseniaspora isolated from spontaneous wine fermentations.</title>
        <authorList>
            <person name="Sternes P.R."/>
            <person name="Lee D."/>
            <person name="Kutyna D.R."/>
            <person name="Borneman A.R."/>
        </authorList>
    </citation>
    <scope>NUCLEOTIDE SEQUENCE [LARGE SCALE GENOMIC DNA]</scope>
    <source>
        <strain evidence="13">AWRI3580</strain>
    </source>
</reference>
<organism evidence="12 13">
    <name type="scientific">Hanseniaspora uvarum</name>
    <name type="common">Yeast</name>
    <name type="synonym">Kloeckera apiculata</name>
    <dbReference type="NCBI Taxonomy" id="29833"/>
    <lineage>
        <taxon>Eukaryota</taxon>
        <taxon>Fungi</taxon>
        <taxon>Dikarya</taxon>
        <taxon>Ascomycota</taxon>
        <taxon>Saccharomycotina</taxon>
        <taxon>Saccharomycetes</taxon>
        <taxon>Saccharomycodales</taxon>
        <taxon>Saccharomycodaceae</taxon>
        <taxon>Hanseniaspora</taxon>
    </lineage>
</organism>
<dbReference type="STRING" id="29833.A0A1E5RD47"/>
<feature type="domain" description="Methyltransferase type 11" evidence="10">
    <location>
        <begin position="52"/>
        <end position="186"/>
    </location>
</feature>
<comment type="caution">
    <text evidence="12">The sequence shown here is derived from an EMBL/GenBank/DDBJ whole genome shotgun (WGS) entry which is preliminary data.</text>
</comment>
<evidence type="ECO:0000256" key="3">
    <source>
        <dbReference type="ARBA" id="ARBA00005547"/>
    </source>
</evidence>
<evidence type="ECO:0000259" key="11">
    <source>
        <dbReference type="Pfam" id="PF12589"/>
    </source>
</evidence>
<keyword evidence="4" id="KW-0963">Cytoplasm</keyword>
<evidence type="ECO:0000256" key="5">
    <source>
        <dbReference type="ARBA" id="ARBA00022603"/>
    </source>
</evidence>
<dbReference type="GO" id="GO:0005730">
    <property type="term" value="C:nucleolus"/>
    <property type="evidence" value="ECO:0007669"/>
    <property type="project" value="TreeGrafter"/>
</dbReference>
<dbReference type="InterPro" id="IPR022238">
    <property type="entry name" value="Bud23_C"/>
</dbReference>
<dbReference type="PANTHER" id="PTHR12734:SF0">
    <property type="entry name" value="18S RRNA (GUANINE-N(7))-METHYLTRANSFERASE-RELATED"/>
    <property type="match status" value="1"/>
</dbReference>
<evidence type="ECO:0000256" key="7">
    <source>
        <dbReference type="ARBA" id="ARBA00022691"/>
    </source>
</evidence>
<dbReference type="InterPro" id="IPR029063">
    <property type="entry name" value="SAM-dependent_MTases_sf"/>
</dbReference>
<protein>
    <submittedName>
        <fullName evidence="12">18S rRNA (Guanine(1575)-N(7))-methyltransferase</fullName>
    </submittedName>
</protein>
<evidence type="ECO:0000256" key="1">
    <source>
        <dbReference type="ARBA" id="ARBA00004123"/>
    </source>
</evidence>
<dbReference type="SUPFAM" id="SSF53335">
    <property type="entry name" value="S-adenosyl-L-methionine-dependent methyltransferases"/>
    <property type="match status" value="1"/>
</dbReference>
<dbReference type="VEuPathDB" id="FungiDB:AWRI3580_g3479"/>
<accession>A0A1E5RD47</accession>
<comment type="similarity">
    <text evidence="3">Belongs to the class I-like SAM-binding methyltransferase superfamily. BUD23/WBSCR22 family.</text>
</comment>
<proteinExistence type="inferred from homology"/>
<dbReference type="CDD" id="cd02440">
    <property type="entry name" value="AdoMet_MTases"/>
    <property type="match status" value="1"/>
</dbReference>
<dbReference type="InterPro" id="IPR013216">
    <property type="entry name" value="Methyltransf_11"/>
</dbReference>
<dbReference type="GO" id="GO:0070476">
    <property type="term" value="P:rRNA (guanine-N7)-methylation"/>
    <property type="evidence" value="ECO:0007669"/>
    <property type="project" value="InterPro"/>
</dbReference>
<name>A0A1E5RD47_HANUV</name>
<dbReference type="InterPro" id="IPR039769">
    <property type="entry name" value="Bud23-like"/>
</dbReference>
<keyword evidence="6 12" id="KW-0808">Transferase</keyword>
<dbReference type="AlphaFoldDB" id="A0A1E5RD47"/>
<evidence type="ECO:0000313" key="12">
    <source>
        <dbReference type="EMBL" id="OEJ84832.1"/>
    </source>
</evidence>
<dbReference type="GO" id="GO:0016435">
    <property type="term" value="F:rRNA (guanine) methyltransferase activity"/>
    <property type="evidence" value="ECO:0007669"/>
    <property type="project" value="InterPro"/>
</dbReference>
<comment type="subcellular location">
    <subcellularLocation>
        <location evidence="2">Cytoplasm</location>
    </subcellularLocation>
    <subcellularLocation>
        <location evidence="1">Nucleus</location>
    </subcellularLocation>
</comment>
<dbReference type="Pfam" id="PF12589">
    <property type="entry name" value="WBS_methylT"/>
    <property type="match status" value="1"/>
</dbReference>
<dbReference type="Proteomes" id="UP000095358">
    <property type="component" value="Unassembled WGS sequence"/>
</dbReference>
<dbReference type="Gene3D" id="3.40.50.150">
    <property type="entry name" value="Vaccinia Virus protein VP39"/>
    <property type="match status" value="1"/>
</dbReference>
<keyword evidence="8" id="KW-0539">Nucleus</keyword>
<dbReference type="GO" id="GO:0005737">
    <property type="term" value="C:cytoplasm"/>
    <property type="evidence" value="ECO:0007669"/>
    <property type="project" value="UniProtKB-SubCell"/>
</dbReference>
<evidence type="ECO:0000256" key="9">
    <source>
        <dbReference type="SAM" id="MobiDB-lite"/>
    </source>
</evidence>
<evidence type="ECO:0000259" key="10">
    <source>
        <dbReference type="Pfam" id="PF08241"/>
    </source>
</evidence>
<dbReference type="EMBL" id="LPNN01000007">
    <property type="protein sequence ID" value="OEJ84832.1"/>
    <property type="molecule type" value="Genomic_DNA"/>
</dbReference>
<feature type="domain" description="18S rRNA (guanine(1575)-N(7))-methyltransferase Bud23 C-terminal" evidence="11">
    <location>
        <begin position="245"/>
        <end position="306"/>
    </location>
</feature>
<evidence type="ECO:0000256" key="4">
    <source>
        <dbReference type="ARBA" id="ARBA00022490"/>
    </source>
</evidence>
<sequence>MSRPEEIAPPELFYNDKESKKYTENSRVQYIQYVMTKRSLELLNLKESSFILDIGCGSCLSGEIISSASEEVNAGMNHYWTGLDISPDMLEQALIRKEEEKFNNDDDSNSDDESNGEIGGLRNGDMMLHDIGQGIPFRAGSFDAAISISAIQWLFNKDNNNHDPIKRIKRFFESLYSALTKNGKFVAQFYPANDDQIDTFLQIAKQTGFSGGLVIDNPESKKNKKYYLVLSCGTMSSNDANDSDNLNLSGASMDVSNIHDKKELKKKRGNGMLESKKSFILRKKELMKKRGREVRGESKYTGRKRRDRF</sequence>
<evidence type="ECO:0000313" key="13">
    <source>
        <dbReference type="Proteomes" id="UP000095358"/>
    </source>
</evidence>
<keyword evidence="13" id="KW-1185">Reference proteome</keyword>
<keyword evidence="7" id="KW-0949">S-adenosyl-L-methionine</keyword>
<feature type="region of interest" description="Disordered" evidence="9">
    <location>
        <begin position="289"/>
        <end position="309"/>
    </location>
</feature>
<dbReference type="Pfam" id="PF08241">
    <property type="entry name" value="Methyltransf_11"/>
    <property type="match status" value="1"/>
</dbReference>
<dbReference type="OrthoDB" id="2877at2759"/>
<keyword evidence="5 12" id="KW-0489">Methyltransferase</keyword>